<reference evidence="2" key="2">
    <citation type="submission" date="2025-09" db="UniProtKB">
        <authorList>
            <consortium name="Ensembl"/>
        </authorList>
    </citation>
    <scope>IDENTIFICATION</scope>
</reference>
<feature type="transmembrane region" description="Helical" evidence="1">
    <location>
        <begin position="94"/>
        <end position="117"/>
    </location>
</feature>
<feature type="transmembrane region" description="Helical" evidence="1">
    <location>
        <begin position="137"/>
        <end position="163"/>
    </location>
</feature>
<proteinExistence type="predicted"/>
<dbReference type="Proteomes" id="UP000233200">
    <property type="component" value="Unplaced"/>
</dbReference>
<feature type="transmembrane region" description="Helical" evidence="1">
    <location>
        <begin position="24"/>
        <end position="44"/>
    </location>
</feature>
<name>A0A2K6NMK7_RHIRO</name>
<evidence type="ECO:0000256" key="1">
    <source>
        <dbReference type="SAM" id="Phobius"/>
    </source>
</evidence>
<gene>
    <name evidence="2" type="primary">TMEM260</name>
</gene>
<keyword evidence="1" id="KW-0812">Transmembrane</keyword>
<protein>
    <submittedName>
        <fullName evidence="2">Transmembrane protein 260</fullName>
    </submittedName>
</protein>
<evidence type="ECO:0000313" key="2">
    <source>
        <dbReference type="Ensembl" id="ENSRROP00000005507.1"/>
    </source>
</evidence>
<dbReference type="Ensembl" id="ENSRROT00000025183.1">
    <property type="protein sequence ID" value="ENSRROP00000005507.1"/>
    <property type="gene ID" value="ENSRROG00000022699.1"/>
</dbReference>
<dbReference type="AlphaFoldDB" id="A0A2K6NMK7"/>
<keyword evidence="1" id="KW-0472">Membrane</keyword>
<dbReference type="InterPro" id="IPR052724">
    <property type="entry name" value="GT117_domain-containing"/>
</dbReference>
<dbReference type="PANTHER" id="PTHR16214">
    <property type="entry name" value="TRANSMEMBRANE PROTEIN 260"/>
    <property type="match status" value="1"/>
</dbReference>
<feature type="transmembrane region" description="Helical" evidence="1">
    <location>
        <begin position="282"/>
        <end position="300"/>
    </location>
</feature>
<keyword evidence="3" id="KW-1185">Reference proteome</keyword>
<feature type="transmembrane region" description="Helical" evidence="1">
    <location>
        <begin position="320"/>
        <end position="338"/>
    </location>
</feature>
<feature type="transmembrane region" description="Helical" evidence="1">
    <location>
        <begin position="350"/>
        <end position="367"/>
    </location>
</feature>
<keyword evidence="1" id="KW-1133">Transmembrane helix</keyword>
<organism evidence="2 3">
    <name type="scientific">Rhinopithecus roxellana</name>
    <name type="common">Golden snub-nosed monkey</name>
    <name type="synonym">Pygathrix roxellana</name>
    <dbReference type="NCBI Taxonomy" id="61622"/>
    <lineage>
        <taxon>Eukaryota</taxon>
        <taxon>Metazoa</taxon>
        <taxon>Chordata</taxon>
        <taxon>Craniata</taxon>
        <taxon>Vertebrata</taxon>
        <taxon>Euteleostomi</taxon>
        <taxon>Mammalia</taxon>
        <taxon>Eutheria</taxon>
        <taxon>Euarchontoglires</taxon>
        <taxon>Primates</taxon>
        <taxon>Haplorrhini</taxon>
        <taxon>Catarrhini</taxon>
        <taxon>Cercopithecidae</taxon>
        <taxon>Colobinae</taxon>
        <taxon>Rhinopithecus</taxon>
    </lineage>
</organism>
<evidence type="ECO:0000313" key="3">
    <source>
        <dbReference type="Proteomes" id="UP000233200"/>
    </source>
</evidence>
<sequence>MSPHGDSRGQARGRAVRVGTRRSGGIRGGIAVFAAVAAVFTLTLPPSVPGGDSGELITAAHELGVAHPPGYPLFTLVAKLAITLFPFGSIAYRVNLLCGLFGAVAASLLFFTVFRLSGSSAGGILAAGVFSFSRLTWQWSIAAEVFSLNNLFVGLLMALTVHFEEAATAKERSKELSLGSLLKLSLYFSAGLLPYIHLPISSYLNHARWTWGDQTTLQGFLTHFLREEYGTFSLAKSEIGSSMSEILLSQVTNMRTELSFNIQALAVCANICLARKDRQNPSLVWLFTGMFCIYSLFFAWRANLDISKPLFMGVVERFWMQSNAVVAVLAGIGLTAVVSETNRVLNSNGLQCLEWLSAILFVVYQIYSNYSICDQRTNYVIDKFAKNLLTSMPHDAMILLRGDLPGNSLRYMHYCEGLRPDISLVDQEMMTYEWYLPKMAKHLPGVNFPGNRWNPVEGILPSGMVTFNLYHFLEVNKQKETFVCIGIHEGDPTWKKNYSLWPWGSCDKLVPLEIVFNPEEWIKLTKNIYNWTEEYGRFDPSSWESVANEEMWQARMKTPFFIFNLAETAHMPSKVKAQLYAHAYDLYKEIVYLQKEHPVNWHKNYAIACERMLRLQARDADPEVLLSETIRHFRLYSQKARNDPQQADILGALKHLRKELQSLRNRKNV</sequence>
<accession>A0A2K6NMK7</accession>
<reference evidence="2" key="1">
    <citation type="submission" date="2025-08" db="UniProtKB">
        <authorList>
            <consortium name="Ensembl"/>
        </authorList>
    </citation>
    <scope>IDENTIFICATION</scope>
</reference>
<feature type="transmembrane region" description="Helical" evidence="1">
    <location>
        <begin position="70"/>
        <end position="87"/>
    </location>
</feature>
<dbReference type="InterPro" id="IPR021280">
    <property type="entry name" value="TMEM260-like"/>
</dbReference>
<dbReference type="PANTHER" id="PTHR16214:SF3">
    <property type="entry name" value="TRANSMEMBRANE PROTEIN 260"/>
    <property type="match status" value="1"/>
</dbReference>
<dbReference type="GeneTree" id="ENSGT00390000013544"/>
<dbReference type="Pfam" id="PF11028">
    <property type="entry name" value="TMEM260-like"/>
    <property type="match status" value="1"/>
</dbReference>